<dbReference type="PANTHER" id="PTHR31912">
    <property type="entry name" value="IP13529P"/>
    <property type="match status" value="1"/>
</dbReference>
<dbReference type="OrthoDB" id="9995178at2759"/>
<keyword evidence="1" id="KW-0863">Zinc-finger</keyword>
<proteinExistence type="predicted"/>
<dbReference type="Gene3D" id="3.30.160.60">
    <property type="entry name" value="Classic Zinc Finger"/>
    <property type="match status" value="1"/>
</dbReference>
<dbReference type="PROSITE" id="PS50157">
    <property type="entry name" value="ZINC_FINGER_C2H2_2"/>
    <property type="match status" value="2"/>
</dbReference>
<accession>A0A814KEL8</accession>
<comment type="caution">
    <text evidence="3">The sequence shown here is derived from an EMBL/GenBank/DDBJ whole genome shotgun (WGS) entry which is preliminary data.</text>
</comment>
<evidence type="ECO:0000259" key="2">
    <source>
        <dbReference type="PROSITE" id="PS50157"/>
    </source>
</evidence>
<reference evidence="3" key="1">
    <citation type="submission" date="2021-02" db="EMBL/GenBank/DDBJ databases">
        <authorList>
            <person name="Nowell W R."/>
        </authorList>
    </citation>
    <scope>NUCLEOTIDE SEQUENCE</scope>
    <source>
        <strain evidence="3">Ploen Becks lab</strain>
    </source>
</reference>
<sequence length="893" mass="106097">MYKCTYPNCNKKMNDLKAYSDHVYLNHSIIYGFKYKCPICKREYDRFPDLKSHIEKKHGNQTIPLNENFKYICYFESCKKMFDKVTQLKDHLFTHLCKQARSRSLLCQNHNKCLQLKCLFKNCYFETNVSTSYSQHLSKQHRFEFGEREIKSDFIKFVDNNDYFIIPEYNQEPNMSPEQIPASESIEIYDQVENSPLETFPKYSDEEIREFYMMTYLKYHAFHGIPKYICDNLFEDILLFLRINNTNLYPIIEKCHAQCKNTPPEEIINLLNNENPIKKVHEKSKTDLKKEIWKKESNLYVKPKEILLTNKQKFHYVPIIENIKSLLSNERLLEDFLKKNNHENGLLIKRFNDSLNFKNNRLFSEYTNTIKIKLFIDEFNLLNPLGDNRKKKKMTGVYYKIDNFSQKHQSIDYLTQLALIFDSNFLKNFDYSKVFEKFVDDIKLLENEGICIPYKDQNLLLKGTISYIVGDNLGSNKIGGFVESFRPNVKGYCRFCYASFEDTQNCFRDECFVPRTLEKHLDDVIKQKNGVKKSNCFEELEHFNVINGLPPDSMHNFLEGVLVYDFGLLMNYLNRTGTLTVNDLNQSLENFEYSRIDKKNKVPSIIFTNNSLKTNYGFKLSATHSWNLMRIFPLIFGDILYENEYFQNFILLVGIFRDLNGNEYSEELIQDIEHRIENYLKTLTQLEKITLTPKHHFMVHVGRSIREFGPPKQYSTLRFESKHSNFKNIHLKTHNNKNTTKSLAQRHQDKQLFHLKSPFYFDEYTLGPEISENEILNMIKLLRGENILAYKYVQVFGTDYYENDFLIIKKDYNNLPLFGRIDLIYKKNDIIYFALTKVKTIGYIEYLLSYQIEMDERESILEHISQSSLKNFYPLNSYNINGQIVLPVKYPIE</sequence>
<dbReference type="AlphaFoldDB" id="A0A814KEL8"/>
<dbReference type="Proteomes" id="UP000663879">
    <property type="component" value="Unassembled WGS sequence"/>
</dbReference>
<keyword evidence="1" id="KW-0479">Metal-binding</keyword>
<feature type="domain" description="C2H2-type" evidence="2">
    <location>
        <begin position="71"/>
        <end position="100"/>
    </location>
</feature>
<evidence type="ECO:0000313" key="4">
    <source>
        <dbReference type="Proteomes" id="UP000663879"/>
    </source>
</evidence>
<keyword evidence="1" id="KW-0862">Zinc</keyword>
<dbReference type="PANTHER" id="PTHR31912:SF34">
    <property type="entry name" value="NOTOCHORD-RELATED PROTEIN"/>
    <property type="match status" value="1"/>
</dbReference>
<feature type="domain" description="C2H2-type" evidence="2">
    <location>
        <begin position="35"/>
        <end position="63"/>
    </location>
</feature>
<dbReference type="SMART" id="SM00355">
    <property type="entry name" value="ZnF_C2H2"/>
    <property type="match status" value="4"/>
</dbReference>
<protein>
    <recommendedName>
        <fullName evidence="2">C2H2-type domain-containing protein</fullName>
    </recommendedName>
</protein>
<name>A0A814KEL8_9BILA</name>
<evidence type="ECO:0000256" key="1">
    <source>
        <dbReference type="PROSITE-ProRule" id="PRU00042"/>
    </source>
</evidence>
<dbReference type="PROSITE" id="PS00028">
    <property type="entry name" value="ZINC_FINGER_C2H2_1"/>
    <property type="match status" value="2"/>
</dbReference>
<dbReference type="InterPro" id="IPR013087">
    <property type="entry name" value="Znf_C2H2_type"/>
</dbReference>
<gene>
    <name evidence="3" type="ORF">OXX778_LOCUS18817</name>
</gene>
<dbReference type="EMBL" id="CAJNOC010005382">
    <property type="protein sequence ID" value="CAF1050796.1"/>
    <property type="molecule type" value="Genomic_DNA"/>
</dbReference>
<organism evidence="3 4">
    <name type="scientific">Brachionus calyciflorus</name>
    <dbReference type="NCBI Taxonomy" id="104777"/>
    <lineage>
        <taxon>Eukaryota</taxon>
        <taxon>Metazoa</taxon>
        <taxon>Spiralia</taxon>
        <taxon>Gnathifera</taxon>
        <taxon>Rotifera</taxon>
        <taxon>Eurotatoria</taxon>
        <taxon>Monogononta</taxon>
        <taxon>Pseudotrocha</taxon>
        <taxon>Ploima</taxon>
        <taxon>Brachionidae</taxon>
        <taxon>Brachionus</taxon>
    </lineage>
</organism>
<dbReference type="GO" id="GO:0008270">
    <property type="term" value="F:zinc ion binding"/>
    <property type="evidence" value="ECO:0007669"/>
    <property type="project" value="UniProtKB-KW"/>
</dbReference>
<keyword evidence="4" id="KW-1185">Reference proteome</keyword>
<evidence type="ECO:0000313" key="3">
    <source>
        <dbReference type="EMBL" id="CAF1050796.1"/>
    </source>
</evidence>